<keyword evidence="2" id="KW-0285">Flavoprotein</keyword>
<sequence length="623" mass="70543">MTAKKSTPEKRGSAFSETLDATATRSASTANGNVSKYSEPPPPQQQHQTPRFRELELEQRYIDEPRKLRVVVIGAGLAGVIAGTLLPAKVPNIELTIFEKNADVGGTWFENKYPGVRCDIPAHVYQTSFEPNTQWSEEFAQGAEIREYWQKLAQKYGVYDRLKLSHNVTGLDWDAEDSVWKIDVVDLQTGRQFTQTADFVLTAVGRFNAWKLPDYPGLDEFEGLLRHTSNWDPEFDPAGKRVAIIGNGASGIQVVSHLHKKVAHLDHYARSPTWIADSFAGDKTSLEPKPYPEELRQRFAEDPAAYTAWRKAFEDKYWRGFETWLRNSDRNNDARVALTESMKQRLLQSNRPELLETLIPEFSPHCRRLTPGPGYIEAITAEKTDYIQTRIARFTKTGIETVDGRHREVDAIFCATGANVDMIQPFPIRGPDGALLSDLWSSGRPDQGGDDHPGFPYTYLGAATPGFPNLFFVHGPNAAGRSGSVPHSVEVQVSFFARCLRKAAREGVRTLQPSRRAADDFVEYCDAFFRSTVLTEDCSSWYNGGRPGGRIHGLWPGSGAHVETVLREPRWEDWEYTYLNRDGNRLMWYFGNGQTRREEDLTSDMTRYVRDPAEIDLRTLHDW</sequence>
<keyword evidence="6" id="KW-0812">Transmembrane</keyword>
<keyword evidence="6" id="KW-0472">Membrane</keyword>
<evidence type="ECO:0000313" key="8">
    <source>
        <dbReference type="Proteomes" id="UP001446871"/>
    </source>
</evidence>
<keyword evidence="6" id="KW-1133">Transmembrane helix</keyword>
<feature type="region of interest" description="Disordered" evidence="5">
    <location>
        <begin position="1"/>
        <end position="51"/>
    </location>
</feature>
<evidence type="ECO:0000256" key="3">
    <source>
        <dbReference type="ARBA" id="ARBA00022827"/>
    </source>
</evidence>
<evidence type="ECO:0000256" key="4">
    <source>
        <dbReference type="ARBA" id="ARBA00023002"/>
    </source>
</evidence>
<dbReference type="PANTHER" id="PTHR42877:SF6">
    <property type="entry name" value="MONOOXYGENASE, PUTATIVE (AFU_ORTHOLOGUE AFUA_3G15050)-RELATED"/>
    <property type="match status" value="1"/>
</dbReference>
<dbReference type="Gene3D" id="3.50.50.60">
    <property type="entry name" value="FAD/NAD(P)-binding domain"/>
    <property type="match status" value="3"/>
</dbReference>
<evidence type="ECO:0000313" key="7">
    <source>
        <dbReference type="EMBL" id="KAK8060929.1"/>
    </source>
</evidence>
<comment type="similarity">
    <text evidence="1">Belongs to the FAD-binding monooxygenase family.</text>
</comment>
<dbReference type="InterPro" id="IPR051209">
    <property type="entry name" value="FAD-bind_Monooxygenase_sf"/>
</dbReference>
<dbReference type="SUPFAM" id="SSF51905">
    <property type="entry name" value="FAD/NAD(P)-binding domain"/>
    <property type="match status" value="2"/>
</dbReference>
<feature type="transmembrane region" description="Helical" evidence="6">
    <location>
        <begin position="68"/>
        <end position="88"/>
    </location>
</feature>
<name>A0ABR1UPT6_9PEZI</name>
<feature type="compositionally biased region" description="Polar residues" evidence="5">
    <location>
        <begin position="15"/>
        <end position="36"/>
    </location>
</feature>
<dbReference type="PANTHER" id="PTHR42877">
    <property type="entry name" value="L-ORNITHINE N(5)-MONOOXYGENASE-RELATED"/>
    <property type="match status" value="1"/>
</dbReference>
<keyword evidence="8" id="KW-1185">Reference proteome</keyword>
<evidence type="ECO:0000256" key="2">
    <source>
        <dbReference type="ARBA" id="ARBA00022630"/>
    </source>
</evidence>
<keyword evidence="3" id="KW-0274">FAD</keyword>
<keyword evidence="4" id="KW-0560">Oxidoreductase</keyword>
<gene>
    <name evidence="7" type="ORF">PG996_010859</name>
</gene>
<evidence type="ECO:0000256" key="5">
    <source>
        <dbReference type="SAM" id="MobiDB-lite"/>
    </source>
</evidence>
<dbReference type="Proteomes" id="UP001446871">
    <property type="component" value="Unassembled WGS sequence"/>
</dbReference>
<organism evidence="7 8">
    <name type="scientific">Apiospora saccharicola</name>
    <dbReference type="NCBI Taxonomy" id="335842"/>
    <lineage>
        <taxon>Eukaryota</taxon>
        <taxon>Fungi</taxon>
        <taxon>Dikarya</taxon>
        <taxon>Ascomycota</taxon>
        <taxon>Pezizomycotina</taxon>
        <taxon>Sordariomycetes</taxon>
        <taxon>Xylariomycetidae</taxon>
        <taxon>Amphisphaeriales</taxon>
        <taxon>Apiosporaceae</taxon>
        <taxon>Apiospora</taxon>
    </lineage>
</organism>
<proteinExistence type="inferred from homology"/>
<dbReference type="Pfam" id="PF00743">
    <property type="entry name" value="FMO-like"/>
    <property type="match status" value="1"/>
</dbReference>
<comment type="caution">
    <text evidence="7">The sequence shown here is derived from an EMBL/GenBank/DDBJ whole genome shotgun (WGS) entry which is preliminary data.</text>
</comment>
<protein>
    <submittedName>
        <fullName evidence="7">Uncharacterized protein</fullName>
    </submittedName>
</protein>
<dbReference type="InterPro" id="IPR036188">
    <property type="entry name" value="FAD/NAD-bd_sf"/>
</dbReference>
<reference evidence="7 8" key="1">
    <citation type="submission" date="2023-01" db="EMBL/GenBank/DDBJ databases">
        <title>Analysis of 21 Apiospora genomes using comparative genomics revels a genus with tremendous synthesis potential of carbohydrate active enzymes and secondary metabolites.</title>
        <authorList>
            <person name="Sorensen T."/>
        </authorList>
    </citation>
    <scope>NUCLEOTIDE SEQUENCE [LARGE SCALE GENOMIC DNA]</scope>
    <source>
        <strain evidence="7 8">CBS 83171</strain>
    </source>
</reference>
<dbReference type="EMBL" id="JAQQWM010000006">
    <property type="protein sequence ID" value="KAK8060929.1"/>
    <property type="molecule type" value="Genomic_DNA"/>
</dbReference>
<dbReference type="InterPro" id="IPR020946">
    <property type="entry name" value="Flavin_mOase-like"/>
</dbReference>
<feature type="compositionally biased region" description="Basic and acidic residues" evidence="5">
    <location>
        <begin position="1"/>
        <end position="12"/>
    </location>
</feature>
<evidence type="ECO:0000256" key="1">
    <source>
        <dbReference type="ARBA" id="ARBA00010139"/>
    </source>
</evidence>
<accession>A0ABR1UPT6</accession>
<evidence type="ECO:0000256" key="6">
    <source>
        <dbReference type="SAM" id="Phobius"/>
    </source>
</evidence>